<dbReference type="HOGENOM" id="CLU_1496656_0_0_1"/>
<dbReference type="EMBL" id="KB908941">
    <property type="protein sequence ID" value="EOB14210.1"/>
    <property type="molecule type" value="Genomic_DNA"/>
</dbReference>
<organism evidence="1 2">
    <name type="scientific">Nosema bombycis (strain CQ1 / CVCC 102059)</name>
    <name type="common">Microsporidian parasite</name>
    <name type="synonym">Pebrine of silkworm</name>
    <dbReference type="NCBI Taxonomy" id="578461"/>
    <lineage>
        <taxon>Eukaryota</taxon>
        <taxon>Fungi</taxon>
        <taxon>Fungi incertae sedis</taxon>
        <taxon>Microsporidia</taxon>
        <taxon>Nosematidae</taxon>
        <taxon>Nosema</taxon>
    </lineage>
</organism>
<sequence length="180" mass="21136">MDLNGNNENIFIHDKFVYIKRNNKTFKYDNAFQLVECLDFTIDKQIVTNLYTFKQNAVHKFENLEKMVNNEILRTYSGQDIVDFHTFKDNFVYIDSKGELFKENEGSLGYTIKSPYKFYKTFIYFTKNRNLVKLDLVNLIQETVKKNVKPSLIEVFDDLIVLNINGAVQIISKDINLTSS</sequence>
<proteinExistence type="predicted"/>
<keyword evidence="2" id="KW-1185">Reference proteome</keyword>
<protein>
    <submittedName>
        <fullName evidence="1">Uncharacterized protein</fullName>
    </submittedName>
</protein>
<gene>
    <name evidence="1" type="ORF">NBO_33g0016</name>
</gene>
<evidence type="ECO:0000313" key="2">
    <source>
        <dbReference type="Proteomes" id="UP000016927"/>
    </source>
</evidence>
<dbReference type="VEuPathDB" id="MicrosporidiaDB:NBO_33g0016"/>
<dbReference type="Proteomes" id="UP000016927">
    <property type="component" value="Unassembled WGS sequence"/>
</dbReference>
<evidence type="ECO:0000313" key="1">
    <source>
        <dbReference type="EMBL" id="EOB14210.1"/>
    </source>
</evidence>
<dbReference type="AlphaFoldDB" id="R0MJ18"/>
<accession>R0MJ18</accession>
<name>R0MJ18_NOSB1</name>
<reference evidence="1 2" key="1">
    <citation type="journal article" date="2013" name="BMC Genomics">
        <title>Comparative genomics of parasitic silkworm microsporidia reveal an association between genome expansion and host adaptation.</title>
        <authorList>
            <person name="Pan G."/>
            <person name="Xu J."/>
            <person name="Li T."/>
            <person name="Xia Q."/>
            <person name="Liu S.L."/>
            <person name="Zhang G."/>
            <person name="Li S."/>
            <person name="Li C."/>
            <person name="Liu H."/>
            <person name="Yang L."/>
            <person name="Liu T."/>
            <person name="Zhang X."/>
            <person name="Wu Z."/>
            <person name="Fan W."/>
            <person name="Dang X."/>
            <person name="Xiang H."/>
            <person name="Tao M."/>
            <person name="Li Y."/>
            <person name="Hu J."/>
            <person name="Li Z."/>
            <person name="Lin L."/>
            <person name="Luo J."/>
            <person name="Geng L."/>
            <person name="Wang L."/>
            <person name="Long M."/>
            <person name="Wan Y."/>
            <person name="He N."/>
            <person name="Zhang Z."/>
            <person name="Lu C."/>
            <person name="Keeling P.J."/>
            <person name="Wang J."/>
            <person name="Xiang Z."/>
            <person name="Zhou Z."/>
        </authorList>
    </citation>
    <scope>NUCLEOTIDE SEQUENCE [LARGE SCALE GENOMIC DNA]</scope>
    <source>
        <strain evidence="2">CQ1 / CVCC 102059</strain>
    </source>
</reference>